<evidence type="ECO:0000256" key="1">
    <source>
        <dbReference type="ARBA" id="ARBA00022734"/>
    </source>
</evidence>
<dbReference type="GO" id="GO:0030246">
    <property type="term" value="F:carbohydrate binding"/>
    <property type="evidence" value="ECO:0007669"/>
    <property type="project" value="UniProtKB-UniRule"/>
</dbReference>
<dbReference type="PROSITE" id="PS51304">
    <property type="entry name" value="GALECTIN"/>
    <property type="match status" value="1"/>
</dbReference>
<dbReference type="Gene3D" id="2.60.120.200">
    <property type="match status" value="1"/>
</dbReference>
<dbReference type="GO" id="GO:2000562">
    <property type="term" value="P:negative regulation of CD4-positive, alpha-beta T cell proliferation"/>
    <property type="evidence" value="ECO:0007669"/>
    <property type="project" value="TreeGrafter"/>
</dbReference>
<dbReference type="Ensembl" id="ENSSMRT00000010223.1">
    <property type="protein sequence ID" value="ENSSMRP00000008766.1"/>
    <property type="gene ID" value="ENSSMRG00000007013.1"/>
</dbReference>
<accession>A0A8D0BCC3</accession>
<keyword evidence="1 2" id="KW-0430">Lectin</keyword>
<dbReference type="CDD" id="cd00070">
    <property type="entry name" value="GLECT"/>
    <property type="match status" value="1"/>
</dbReference>
<dbReference type="GO" id="GO:0016936">
    <property type="term" value="F:galactoside binding"/>
    <property type="evidence" value="ECO:0007669"/>
    <property type="project" value="TreeGrafter"/>
</dbReference>
<organism evidence="4 5">
    <name type="scientific">Salvator merianae</name>
    <name type="common">Argentine black and white tegu</name>
    <name type="synonym">Tupinambis merianae</name>
    <dbReference type="NCBI Taxonomy" id="96440"/>
    <lineage>
        <taxon>Eukaryota</taxon>
        <taxon>Metazoa</taxon>
        <taxon>Chordata</taxon>
        <taxon>Craniata</taxon>
        <taxon>Vertebrata</taxon>
        <taxon>Euteleostomi</taxon>
        <taxon>Lepidosauria</taxon>
        <taxon>Squamata</taxon>
        <taxon>Bifurcata</taxon>
        <taxon>Unidentata</taxon>
        <taxon>Episquamata</taxon>
        <taxon>Laterata</taxon>
        <taxon>Teiioidea</taxon>
        <taxon>Teiidae</taxon>
        <taxon>Salvator</taxon>
    </lineage>
</organism>
<dbReference type="GO" id="GO:0032689">
    <property type="term" value="P:negative regulation of type II interferon production"/>
    <property type="evidence" value="ECO:0007669"/>
    <property type="project" value="TreeGrafter"/>
</dbReference>
<dbReference type="AlphaFoldDB" id="A0A8D0BCC3"/>
<evidence type="ECO:0000256" key="2">
    <source>
        <dbReference type="RuleBase" id="RU102079"/>
    </source>
</evidence>
<sequence>ACGQLSTCPAQIRTGNGLGCCRDGTTDYSNGDIAFHFNPRFDEARRVVVCNTQQKGHWGTEERTAHMPFQPNNFFEITINVKSYCYQVMLQWSNLTLFEPPQIQEIFDGSCHEPHGFPFRLLEGESGDTDFG</sequence>
<evidence type="ECO:0000313" key="4">
    <source>
        <dbReference type="Ensembl" id="ENSSMRP00000008766.1"/>
    </source>
</evidence>
<dbReference type="SMART" id="SM00276">
    <property type="entry name" value="GLECT"/>
    <property type="match status" value="1"/>
</dbReference>
<dbReference type="GO" id="GO:0005634">
    <property type="term" value="C:nucleus"/>
    <property type="evidence" value="ECO:0007669"/>
    <property type="project" value="TreeGrafter"/>
</dbReference>
<dbReference type="Pfam" id="PF00337">
    <property type="entry name" value="Gal-bind_lectin"/>
    <property type="match status" value="1"/>
</dbReference>
<dbReference type="InterPro" id="IPR013320">
    <property type="entry name" value="ConA-like_dom_sf"/>
</dbReference>
<evidence type="ECO:0000259" key="3">
    <source>
        <dbReference type="PROSITE" id="PS51304"/>
    </source>
</evidence>
<dbReference type="InterPro" id="IPR001079">
    <property type="entry name" value="Galectin_CRD"/>
</dbReference>
<dbReference type="InterPro" id="IPR044156">
    <property type="entry name" value="Galectin-like"/>
</dbReference>
<dbReference type="GO" id="GO:0010628">
    <property type="term" value="P:positive regulation of gene expression"/>
    <property type="evidence" value="ECO:0007669"/>
    <property type="project" value="TreeGrafter"/>
</dbReference>
<dbReference type="SUPFAM" id="SSF49899">
    <property type="entry name" value="Concanavalin A-like lectins/glucanases"/>
    <property type="match status" value="1"/>
</dbReference>
<dbReference type="GeneTree" id="ENSGT00940000162258"/>
<feature type="domain" description="Galectin" evidence="3">
    <location>
        <begin position="1"/>
        <end position="132"/>
    </location>
</feature>
<dbReference type="SMART" id="SM00908">
    <property type="entry name" value="Gal-bind_lectin"/>
    <property type="match status" value="1"/>
</dbReference>
<dbReference type="GO" id="GO:0005829">
    <property type="term" value="C:cytosol"/>
    <property type="evidence" value="ECO:0007669"/>
    <property type="project" value="TreeGrafter"/>
</dbReference>
<protein>
    <recommendedName>
        <fullName evidence="2">Galectin</fullName>
    </recommendedName>
</protein>
<keyword evidence="5" id="KW-1185">Reference proteome</keyword>
<dbReference type="Proteomes" id="UP000694421">
    <property type="component" value="Unplaced"/>
</dbReference>
<dbReference type="PANTHER" id="PTHR11346">
    <property type="entry name" value="GALECTIN"/>
    <property type="match status" value="1"/>
</dbReference>
<dbReference type="PANTHER" id="PTHR11346:SF80">
    <property type="entry name" value="GALECTIN-9C"/>
    <property type="match status" value="1"/>
</dbReference>
<proteinExistence type="predicted"/>
<name>A0A8D0BCC3_SALMN</name>
<reference evidence="4" key="1">
    <citation type="submission" date="2025-08" db="UniProtKB">
        <authorList>
            <consortium name="Ensembl"/>
        </authorList>
    </citation>
    <scope>IDENTIFICATION</scope>
</reference>
<reference evidence="4" key="2">
    <citation type="submission" date="2025-09" db="UniProtKB">
        <authorList>
            <consortium name="Ensembl"/>
        </authorList>
    </citation>
    <scope>IDENTIFICATION</scope>
</reference>
<evidence type="ECO:0000313" key="5">
    <source>
        <dbReference type="Proteomes" id="UP000694421"/>
    </source>
</evidence>